<evidence type="ECO:0000313" key="3">
    <source>
        <dbReference type="Proteomes" id="UP001652394"/>
    </source>
</evidence>
<keyword evidence="3" id="KW-1185">Reference proteome</keyword>
<feature type="transmembrane region" description="Helical" evidence="1">
    <location>
        <begin position="9"/>
        <end position="29"/>
    </location>
</feature>
<sequence>MKNKIRIKPILIFIIIFTAFAGGIFYAFVANRPNPLNVTQVENALTKQGIQTFNITDNAQNNFPAMELENCIVAEQDDLRFEFYQFDNVKSARKVYTQAFNKIYGNRTTNRVEFNERKLNYRIYILDIETNYYVAMYNENTAVYAYCDSENSSIIKEVLNSLGYPNIADTGWNQETSFDNIVRVLVYVLCIPIMFITRIWIYPVVYKSAGVSRRKALELGDSRKEIIPKLIELSKNPKQTKLFAMIHNYISLPAYIAVVLAIISCFTDRVENILDGFGLAIPLVMVVCALIFITIDKRMSK</sequence>
<organism evidence="2 3">
    <name type="scientific">Faecalicatena acetigenes</name>
    <dbReference type="NCBI Taxonomy" id="2981790"/>
    <lineage>
        <taxon>Bacteria</taxon>
        <taxon>Bacillati</taxon>
        <taxon>Bacillota</taxon>
        <taxon>Clostridia</taxon>
        <taxon>Lachnospirales</taxon>
        <taxon>Lachnospiraceae</taxon>
        <taxon>Faecalicatena</taxon>
    </lineage>
</organism>
<evidence type="ECO:0000313" key="2">
    <source>
        <dbReference type="EMBL" id="MCU6747890.1"/>
    </source>
</evidence>
<keyword evidence="1" id="KW-0812">Transmembrane</keyword>
<feature type="transmembrane region" description="Helical" evidence="1">
    <location>
        <begin position="184"/>
        <end position="205"/>
    </location>
</feature>
<gene>
    <name evidence="2" type="ORF">OCV51_09535</name>
</gene>
<keyword evidence="1" id="KW-0472">Membrane</keyword>
<proteinExistence type="predicted"/>
<feature type="transmembrane region" description="Helical" evidence="1">
    <location>
        <begin position="276"/>
        <end position="295"/>
    </location>
</feature>
<evidence type="ECO:0000256" key="1">
    <source>
        <dbReference type="SAM" id="Phobius"/>
    </source>
</evidence>
<dbReference type="RefSeq" id="WP_059068839.1">
    <property type="nucleotide sequence ID" value="NZ_JAOQJX010000013.1"/>
</dbReference>
<comment type="caution">
    <text evidence="2">The sequence shown here is derived from an EMBL/GenBank/DDBJ whole genome shotgun (WGS) entry which is preliminary data.</text>
</comment>
<dbReference type="EMBL" id="JAOQJX010000013">
    <property type="protein sequence ID" value="MCU6747890.1"/>
    <property type="molecule type" value="Genomic_DNA"/>
</dbReference>
<reference evidence="2 3" key="1">
    <citation type="journal article" date="2021" name="ISME Commun">
        <title>Automated analysis of genomic sequences facilitates high-throughput and comprehensive description of bacteria.</title>
        <authorList>
            <person name="Hitch T.C.A."/>
        </authorList>
    </citation>
    <scope>NUCLEOTIDE SEQUENCE [LARGE SCALE GENOMIC DNA]</scope>
    <source>
        <strain evidence="2 3">H2_18</strain>
    </source>
</reference>
<name>A0ABT2TCB8_9FIRM</name>
<keyword evidence="1" id="KW-1133">Transmembrane helix</keyword>
<accession>A0ABT2TCB8</accession>
<protein>
    <submittedName>
        <fullName evidence="2">Uncharacterized protein</fullName>
    </submittedName>
</protein>
<dbReference type="Proteomes" id="UP001652394">
    <property type="component" value="Unassembled WGS sequence"/>
</dbReference>
<feature type="transmembrane region" description="Helical" evidence="1">
    <location>
        <begin position="242"/>
        <end position="264"/>
    </location>
</feature>